<dbReference type="GO" id="GO:0005524">
    <property type="term" value="F:ATP binding"/>
    <property type="evidence" value="ECO:0007669"/>
    <property type="project" value="UniProtKB-UniRule"/>
</dbReference>
<dbReference type="EC" id="2.7.11.1" evidence="1"/>
<dbReference type="Gene3D" id="1.10.510.10">
    <property type="entry name" value="Transferase(Phosphotransferase) domain 1"/>
    <property type="match status" value="1"/>
</dbReference>
<evidence type="ECO:0000256" key="4">
    <source>
        <dbReference type="ARBA" id="ARBA00022741"/>
    </source>
</evidence>
<keyword evidence="5" id="KW-0418">Kinase</keyword>
<dbReference type="CDD" id="cd14127">
    <property type="entry name" value="STKc_CK1_fungal"/>
    <property type="match status" value="1"/>
</dbReference>
<protein>
    <recommendedName>
        <fullName evidence="1">non-specific serine/threonine protein kinase</fullName>
        <ecNumber evidence="1">2.7.11.1</ecNumber>
    </recommendedName>
</protein>
<dbReference type="SMART" id="SM00220">
    <property type="entry name" value="S_TKc"/>
    <property type="match status" value="1"/>
</dbReference>
<dbReference type="FunFam" id="1.10.510.10:FF:001123">
    <property type="entry name" value="CK1/CK1/CK1-D protein kinase"/>
    <property type="match status" value="1"/>
</dbReference>
<dbReference type="GO" id="GO:0010255">
    <property type="term" value="P:glucose mediated signaling pathway"/>
    <property type="evidence" value="ECO:0007669"/>
    <property type="project" value="EnsemblFungi"/>
</dbReference>
<dbReference type="GO" id="GO:0005886">
    <property type="term" value="C:plasma membrane"/>
    <property type="evidence" value="ECO:0007669"/>
    <property type="project" value="EnsemblFungi"/>
</dbReference>
<dbReference type="eggNOG" id="KOG1165">
    <property type="taxonomic scope" value="Eukaryota"/>
</dbReference>
<dbReference type="InterPro" id="IPR000719">
    <property type="entry name" value="Prot_kinase_dom"/>
</dbReference>
<dbReference type="PROSITE" id="PS00107">
    <property type="entry name" value="PROTEIN_KINASE_ATP"/>
    <property type="match status" value="1"/>
</dbReference>
<evidence type="ECO:0000256" key="3">
    <source>
        <dbReference type="ARBA" id="ARBA00022679"/>
    </source>
</evidence>
<dbReference type="STRING" id="1071378.G0WCX2"/>
<dbReference type="GO" id="GO:0005935">
    <property type="term" value="C:cellular bud neck"/>
    <property type="evidence" value="ECO:0007669"/>
    <property type="project" value="EnsemblFungi"/>
</dbReference>
<evidence type="ECO:0000256" key="5">
    <source>
        <dbReference type="ARBA" id="ARBA00022777"/>
    </source>
</evidence>
<feature type="region of interest" description="Disordered" evidence="8">
    <location>
        <begin position="464"/>
        <end position="534"/>
    </location>
</feature>
<keyword evidence="11" id="KW-1185">Reference proteome</keyword>
<dbReference type="GO" id="GO:0004674">
    <property type="term" value="F:protein serine/threonine kinase activity"/>
    <property type="evidence" value="ECO:0007669"/>
    <property type="project" value="UniProtKB-KW"/>
</dbReference>
<feature type="compositionally biased region" description="Low complexity" evidence="8">
    <location>
        <begin position="39"/>
        <end position="60"/>
    </location>
</feature>
<dbReference type="OMA" id="MSHIPYR"/>
<organism evidence="10 11">
    <name type="scientific">Naumovozyma dairenensis (strain ATCC 10597 / BCRC 20456 / CBS 421 / NBRC 0211 / NRRL Y-12639)</name>
    <name type="common">Saccharomyces dairenensis</name>
    <dbReference type="NCBI Taxonomy" id="1071378"/>
    <lineage>
        <taxon>Eukaryota</taxon>
        <taxon>Fungi</taxon>
        <taxon>Dikarya</taxon>
        <taxon>Ascomycota</taxon>
        <taxon>Saccharomycotina</taxon>
        <taxon>Saccharomycetes</taxon>
        <taxon>Saccharomycetales</taxon>
        <taxon>Saccharomycetaceae</taxon>
        <taxon>Naumovozyma</taxon>
    </lineage>
</organism>
<dbReference type="EMBL" id="HE580272">
    <property type="protein sequence ID" value="CCD25633.1"/>
    <property type="molecule type" value="Genomic_DNA"/>
</dbReference>
<dbReference type="PROSITE" id="PS50011">
    <property type="entry name" value="PROTEIN_KINASE_DOM"/>
    <property type="match status" value="1"/>
</dbReference>
<dbReference type="GO" id="GO:0006897">
    <property type="term" value="P:endocytosis"/>
    <property type="evidence" value="ECO:0007669"/>
    <property type="project" value="EnsemblFungi"/>
</dbReference>
<evidence type="ECO:0000256" key="2">
    <source>
        <dbReference type="ARBA" id="ARBA00022527"/>
    </source>
</evidence>
<feature type="compositionally biased region" description="Low complexity" evidence="8">
    <location>
        <begin position="464"/>
        <end position="498"/>
    </location>
</feature>
<keyword evidence="2" id="KW-0723">Serine/threonine-protein kinase</keyword>
<feature type="region of interest" description="Disordered" evidence="8">
    <location>
        <begin position="371"/>
        <end position="390"/>
    </location>
</feature>
<evidence type="ECO:0000259" key="9">
    <source>
        <dbReference type="PROSITE" id="PS50011"/>
    </source>
</evidence>
<sequence>MSYHQSSTAANTAMAIHNLTNATNTPMQSSSNIRILNGNTANNTTANTNMTSSPSNYSSTSRDDSTIVGLHYKIGKKIGEGSFGVVFEGTNMLNGLSVAIKFEPRKTEAPQLKDEYRTYKILSGTPGIPQAYYFGQEGLHNILVMDLFGPSLEDLFDWCNRRFSVKTVVQIAVQMITLIEDLHAHDLIYRDIKPDNFLIGRPGQPDANKVHLIDFGMAKQYRDPKTKQHIPYREKKSLSGTARYMSINTHLGREQSRRDDMEAMGHVFFYFLRGQLPWQGLKAPNNKQKYEKIGEKKRTTNVYDLAQGLPIQFGRYLEIVRNLAFDETPDYEGYRMLLLSALDDLGEAADGEYDWMKLNGGRGWDLSINKKPNLHGYGHPNPPNEKSRRHRNKLLQQPQLQPHHIHQQSPQPSQLQSANANVNQQQEQQLDPTSYEAYQQQTQQKYAQQQAQQLKKSQAQQQAQQQQQFQTRPSQHRQQQQHQIQQQQNNINGRYQQQDGDNVNHKYQSQEQPTANKNANANQQPIGKDTSSQHSVKGFFSKLGCC</sequence>
<feature type="compositionally biased region" description="Low complexity" evidence="8">
    <location>
        <begin position="400"/>
        <end position="430"/>
    </location>
</feature>
<feature type="region of interest" description="Disordered" evidence="8">
    <location>
        <begin position="39"/>
        <end position="62"/>
    </location>
</feature>
<dbReference type="PANTHER" id="PTHR11909">
    <property type="entry name" value="CASEIN KINASE-RELATED"/>
    <property type="match status" value="1"/>
</dbReference>
<dbReference type="RefSeq" id="XP_003670876.1">
    <property type="nucleotide sequence ID" value="XM_003670828.1"/>
</dbReference>
<dbReference type="InterPro" id="IPR011009">
    <property type="entry name" value="Kinase-like_dom_sf"/>
</dbReference>
<dbReference type="AlphaFoldDB" id="G0WCX2"/>
<dbReference type="GeneID" id="11496971"/>
<dbReference type="PROSITE" id="PS00108">
    <property type="entry name" value="PROTEIN_KINASE_ST"/>
    <property type="match status" value="1"/>
</dbReference>
<dbReference type="HOGENOM" id="CLU_019279_1_0_1"/>
<dbReference type="OrthoDB" id="5800476at2759"/>
<dbReference type="InterPro" id="IPR050235">
    <property type="entry name" value="CK1_Ser-Thr_kinase"/>
</dbReference>
<evidence type="ECO:0000313" key="10">
    <source>
        <dbReference type="EMBL" id="CCD25633.1"/>
    </source>
</evidence>
<evidence type="ECO:0000256" key="6">
    <source>
        <dbReference type="ARBA" id="ARBA00022840"/>
    </source>
</evidence>
<gene>
    <name evidence="10" type="primary">NDAI0F03150</name>
    <name evidence="10" type="ordered locus">NDAI_0F03150</name>
</gene>
<dbReference type="InterPro" id="IPR017441">
    <property type="entry name" value="Protein_kinase_ATP_BS"/>
</dbReference>
<evidence type="ECO:0000313" key="11">
    <source>
        <dbReference type="Proteomes" id="UP000000689"/>
    </source>
</evidence>
<evidence type="ECO:0000256" key="7">
    <source>
        <dbReference type="PROSITE-ProRule" id="PRU10141"/>
    </source>
</evidence>
<name>G0WCX2_NAUDC</name>
<proteinExistence type="predicted"/>
<keyword evidence="4 7" id="KW-0547">Nucleotide-binding</keyword>
<dbReference type="FunFam" id="3.30.200.20:FF:000538">
    <property type="entry name" value="Putative Casein kinase I"/>
    <property type="match status" value="1"/>
</dbReference>
<dbReference type="KEGG" id="ndi:NDAI_0F03150"/>
<keyword evidence="6 7" id="KW-0067">ATP-binding</keyword>
<feature type="compositionally biased region" description="Polar residues" evidence="8">
    <location>
        <begin position="499"/>
        <end position="534"/>
    </location>
</feature>
<evidence type="ECO:0000256" key="1">
    <source>
        <dbReference type="ARBA" id="ARBA00012513"/>
    </source>
</evidence>
<feature type="domain" description="Protein kinase" evidence="9">
    <location>
        <begin position="72"/>
        <end position="356"/>
    </location>
</feature>
<dbReference type="Pfam" id="PF00069">
    <property type="entry name" value="Pkinase"/>
    <property type="match status" value="1"/>
</dbReference>
<dbReference type="GO" id="GO:0000902">
    <property type="term" value="P:cell morphogenesis"/>
    <property type="evidence" value="ECO:0007669"/>
    <property type="project" value="EnsemblFungi"/>
</dbReference>
<dbReference type="SUPFAM" id="SSF56112">
    <property type="entry name" value="Protein kinase-like (PK-like)"/>
    <property type="match status" value="1"/>
</dbReference>
<accession>G0WCX2</accession>
<feature type="region of interest" description="Disordered" evidence="8">
    <location>
        <begin position="400"/>
        <end position="441"/>
    </location>
</feature>
<feature type="binding site" evidence="7">
    <location>
        <position position="101"/>
    </location>
    <ligand>
        <name>ATP</name>
        <dbReference type="ChEBI" id="CHEBI:30616"/>
    </ligand>
</feature>
<keyword evidence="3" id="KW-0808">Transferase</keyword>
<dbReference type="InterPro" id="IPR008271">
    <property type="entry name" value="Ser/Thr_kinase_AS"/>
</dbReference>
<dbReference type="GO" id="GO:0005937">
    <property type="term" value="C:mating projection"/>
    <property type="evidence" value="ECO:0007669"/>
    <property type="project" value="EnsemblFungi"/>
</dbReference>
<evidence type="ECO:0000256" key="8">
    <source>
        <dbReference type="SAM" id="MobiDB-lite"/>
    </source>
</evidence>
<reference evidence="10 11" key="1">
    <citation type="journal article" date="2011" name="Proc. Natl. Acad. Sci. U.S.A.">
        <title>Evolutionary erosion of yeast sex chromosomes by mating-type switching accidents.</title>
        <authorList>
            <person name="Gordon J.L."/>
            <person name="Armisen D."/>
            <person name="Proux-Wera E."/>
            <person name="Oheigeartaigh S.S."/>
            <person name="Byrne K.P."/>
            <person name="Wolfe K.H."/>
        </authorList>
    </citation>
    <scope>NUCLEOTIDE SEQUENCE [LARGE SCALE GENOMIC DNA]</scope>
    <source>
        <strain evidence="11">ATCC 10597 / BCRC 20456 / CBS 421 / NBRC 0211 / NRRL Y-12639</strain>
    </source>
</reference>
<dbReference type="Proteomes" id="UP000000689">
    <property type="component" value="Chromosome 6"/>
</dbReference>